<dbReference type="Pfam" id="PF00088">
    <property type="entry name" value="Trefoil"/>
    <property type="match status" value="1"/>
</dbReference>
<protein>
    <recommendedName>
        <fullName evidence="8">P-type domain-containing protein</fullName>
    </recommendedName>
</protein>
<dbReference type="Pfam" id="PF01055">
    <property type="entry name" value="Glyco_hydro_31_2nd"/>
    <property type="match status" value="1"/>
</dbReference>
<evidence type="ECO:0000256" key="7">
    <source>
        <dbReference type="RuleBase" id="RU361185"/>
    </source>
</evidence>
<evidence type="ECO:0000256" key="6">
    <source>
        <dbReference type="PROSITE-ProRule" id="PRU00779"/>
    </source>
</evidence>
<dbReference type="OMA" id="VWIVSCY"/>
<dbReference type="Gene3D" id="4.10.110.10">
    <property type="entry name" value="Spasmolytic Protein, domain 1"/>
    <property type="match status" value="1"/>
</dbReference>
<dbReference type="CDD" id="cd00111">
    <property type="entry name" value="Trefoil"/>
    <property type="match status" value="1"/>
</dbReference>
<dbReference type="PANTHER" id="PTHR22762">
    <property type="entry name" value="ALPHA-GLUCOSIDASE"/>
    <property type="match status" value="1"/>
</dbReference>
<dbReference type="Gene3D" id="2.60.40.1760">
    <property type="entry name" value="glycosyl hydrolase (family 31)"/>
    <property type="match status" value="1"/>
</dbReference>
<comment type="similarity">
    <text evidence="2 7">Belongs to the glycosyl hydrolase 31 family.</text>
</comment>
<keyword evidence="4" id="KW-1015">Disulfide bond</keyword>
<name>V4BC23_LOTGI</name>
<dbReference type="InterPro" id="IPR011013">
    <property type="entry name" value="Gal_mutarotase_sf_dom"/>
</dbReference>
<evidence type="ECO:0000256" key="3">
    <source>
        <dbReference type="ARBA" id="ARBA00023136"/>
    </source>
</evidence>
<reference evidence="9 10" key="1">
    <citation type="journal article" date="2013" name="Nature">
        <title>Insights into bilaterian evolution from three spiralian genomes.</title>
        <authorList>
            <person name="Simakov O."/>
            <person name="Marletaz F."/>
            <person name="Cho S.J."/>
            <person name="Edsinger-Gonzales E."/>
            <person name="Havlak P."/>
            <person name="Hellsten U."/>
            <person name="Kuo D.H."/>
            <person name="Larsson T."/>
            <person name="Lv J."/>
            <person name="Arendt D."/>
            <person name="Savage R."/>
            <person name="Osoegawa K."/>
            <person name="de Jong P."/>
            <person name="Grimwood J."/>
            <person name="Chapman J.A."/>
            <person name="Shapiro H."/>
            <person name="Aerts A."/>
            <person name="Otillar R.P."/>
            <person name="Terry A.Y."/>
            <person name="Boore J.L."/>
            <person name="Grigoriev I.V."/>
            <person name="Lindberg D.R."/>
            <person name="Seaver E.C."/>
            <person name="Weisblat D.A."/>
            <person name="Putnam N.H."/>
            <person name="Rokhsar D.S."/>
        </authorList>
    </citation>
    <scope>NUCLEOTIDE SEQUENCE [LARGE SCALE GENOMIC DNA]</scope>
</reference>
<dbReference type="RefSeq" id="XP_009043721.1">
    <property type="nucleotide sequence ID" value="XM_009045473.1"/>
</dbReference>
<dbReference type="KEGG" id="lgi:LOTGIDRAFT_102822"/>
<dbReference type="GO" id="GO:0005975">
    <property type="term" value="P:carbohydrate metabolic process"/>
    <property type="evidence" value="ECO:0007669"/>
    <property type="project" value="InterPro"/>
</dbReference>
<organism evidence="9 10">
    <name type="scientific">Lottia gigantea</name>
    <name type="common">Giant owl limpet</name>
    <dbReference type="NCBI Taxonomy" id="225164"/>
    <lineage>
        <taxon>Eukaryota</taxon>
        <taxon>Metazoa</taxon>
        <taxon>Spiralia</taxon>
        <taxon>Lophotrochozoa</taxon>
        <taxon>Mollusca</taxon>
        <taxon>Gastropoda</taxon>
        <taxon>Patellogastropoda</taxon>
        <taxon>Lottioidea</taxon>
        <taxon>Lottiidae</taxon>
        <taxon>Lottia</taxon>
    </lineage>
</organism>
<feature type="non-terminal residue" evidence="9">
    <location>
        <position position="1"/>
    </location>
</feature>
<dbReference type="GO" id="GO:0030246">
    <property type="term" value="F:carbohydrate binding"/>
    <property type="evidence" value="ECO:0007669"/>
    <property type="project" value="InterPro"/>
</dbReference>
<dbReference type="InterPro" id="IPR017853">
    <property type="entry name" value="GH"/>
</dbReference>
<dbReference type="SUPFAM" id="SSF51445">
    <property type="entry name" value="(Trans)glycosidases"/>
    <property type="match status" value="1"/>
</dbReference>
<dbReference type="GeneID" id="20229662"/>
<dbReference type="PANTHER" id="PTHR22762:SF133">
    <property type="entry name" value="P-TYPE DOMAIN-CONTAINING PROTEIN"/>
    <property type="match status" value="1"/>
</dbReference>
<comment type="caution">
    <text evidence="6">Lacks conserved residue(s) required for the propagation of feature annotation.</text>
</comment>
<dbReference type="Proteomes" id="UP000030746">
    <property type="component" value="Unassembled WGS sequence"/>
</dbReference>
<dbReference type="AlphaFoldDB" id="V4BC23"/>
<dbReference type="HOGENOM" id="CLU_000631_2_0_1"/>
<dbReference type="STRING" id="225164.V4BC23"/>
<evidence type="ECO:0000256" key="5">
    <source>
        <dbReference type="ARBA" id="ARBA00023180"/>
    </source>
</evidence>
<keyword evidence="5" id="KW-0325">Glycoprotein</keyword>
<evidence type="ECO:0000256" key="1">
    <source>
        <dbReference type="ARBA" id="ARBA00004370"/>
    </source>
</evidence>
<accession>V4BC23</accession>
<dbReference type="GO" id="GO:0016020">
    <property type="term" value="C:membrane"/>
    <property type="evidence" value="ECO:0007669"/>
    <property type="project" value="UniProtKB-SubCell"/>
</dbReference>
<sequence>HYSRIDCYPEVMGGIEKVNEGKCLARGCLYDSVVMSGVPHCFFKTNDYGYMINGTREDTDLGYQIPLKRSPLPGPFPEDLQQITFEVQELDDHLLRVKIFDKNKKRFEVPLELTNPGTKAENPRYMVKYFNNNTFSFQVIRHTTETVLFDTSVGGLTFADKFLQISSKLPSTNIYGFGENAIKDSFRHNLWFKSYPLFSRDQPTNEPLNHYGVHPFYTVLENDGNSHGVLILNSNAQEYSFTPLPMLTYRTIGGILDLYFFLGPEPENVIQQYTTMIGKPYMPPYWSLGFQLSRFGYDNLEEMKQAVTRTREAKIPHDVQMADIDHMNQRKDFTVDDVNFAGLKDYFNDLRSDGMRTIIILDPALQAEDTNYEPYERIKAVNGYIKWPVGASIPSDMVFPDFFNENTARVWSELIAEHTNLVPFDGIWIVSLFLFTFR</sequence>
<evidence type="ECO:0000256" key="4">
    <source>
        <dbReference type="ARBA" id="ARBA00023157"/>
    </source>
</evidence>
<dbReference type="CDD" id="cd14752">
    <property type="entry name" value="GH31_N"/>
    <property type="match status" value="1"/>
</dbReference>
<dbReference type="InterPro" id="IPR000322">
    <property type="entry name" value="Glyco_hydro_31_TIM"/>
</dbReference>
<evidence type="ECO:0000256" key="2">
    <source>
        <dbReference type="ARBA" id="ARBA00007806"/>
    </source>
</evidence>
<dbReference type="InterPro" id="IPR044913">
    <property type="entry name" value="P_trefoil_dom_sf"/>
</dbReference>
<dbReference type="CTD" id="20229662"/>
<keyword evidence="3" id="KW-0472">Membrane</keyword>
<evidence type="ECO:0000313" key="10">
    <source>
        <dbReference type="Proteomes" id="UP000030746"/>
    </source>
</evidence>
<feature type="domain" description="P-type" evidence="8">
    <location>
        <begin position="1"/>
        <end position="45"/>
    </location>
</feature>
<comment type="subcellular location">
    <subcellularLocation>
        <location evidence="1">Membrane</location>
    </subcellularLocation>
</comment>
<dbReference type="SUPFAM" id="SSF57492">
    <property type="entry name" value="Trefoil"/>
    <property type="match status" value="1"/>
</dbReference>
<dbReference type="EMBL" id="KB199650">
    <property type="protein sequence ID" value="ESP05176.1"/>
    <property type="molecule type" value="Genomic_DNA"/>
</dbReference>
<dbReference type="InterPro" id="IPR000519">
    <property type="entry name" value="P_trefoil_dom"/>
</dbReference>
<keyword evidence="10" id="KW-1185">Reference proteome</keyword>
<keyword evidence="7" id="KW-0378">Hydrolase</keyword>
<dbReference type="PROSITE" id="PS51448">
    <property type="entry name" value="P_TREFOIL_2"/>
    <property type="match status" value="1"/>
</dbReference>
<keyword evidence="7" id="KW-0326">Glycosidase</keyword>
<proteinExistence type="inferred from homology"/>
<dbReference type="SUPFAM" id="SSF74650">
    <property type="entry name" value="Galactose mutarotase-like"/>
    <property type="match status" value="1"/>
</dbReference>
<dbReference type="OrthoDB" id="1334205at2759"/>
<dbReference type="Gene3D" id="3.20.20.80">
    <property type="entry name" value="Glycosidases"/>
    <property type="match status" value="1"/>
</dbReference>
<gene>
    <name evidence="9" type="ORF">LOTGIDRAFT_102822</name>
</gene>
<evidence type="ECO:0000313" key="9">
    <source>
        <dbReference type="EMBL" id="ESP05176.1"/>
    </source>
</evidence>
<evidence type="ECO:0000259" key="8">
    <source>
        <dbReference type="PROSITE" id="PS51448"/>
    </source>
</evidence>
<dbReference type="GO" id="GO:0004558">
    <property type="term" value="F:alpha-1,4-glucosidase activity"/>
    <property type="evidence" value="ECO:0007669"/>
    <property type="project" value="TreeGrafter"/>
</dbReference>